<dbReference type="RefSeq" id="WP_377279326.1">
    <property type="nucleotide sequence ID" value="NZ_JBHSGL010000005.1"/>
</dbReference>
<gene>
    <name evidence="2" type="ORF">ACFO5U_12155</name>
</gene>
<evidence type="ECO:0008006" key="4">
    <source>
        <dbReference type="Google" id="ProtNLM"/>
    </source>
</evidence>
<name>A0ABV9MEU4_9BACL</name>
<organism evidence="2 3">
    <name type="scientific">Planococcus dechangensis</name>
    <dbReference type="NCBI Taxonomy" id="1176255"/>
    <lineage>
        <taxon>Bacteria</taxon>
        <taxon>Bacillati</taxon>
        <taxon>Bacillota</taxon>
        <taxon>Bacilli</taxon>
        <taxon>Bacillales</taxon>
        <taxon>Caryophanaceae</taxon>
        <taxon>Planococcus</taxon>
    </lineage>
</organism>
<accession>A0ABV9MEU4</accession>
<keyword evidence="3" id="KW-1185">Reference proteome</keyword>
<keyword evidence="1" id="KW-0812">Transmembrane</keyword>
<dbReference type="Proteomes" id="UP001595932">
    <property type="component" value="Unassembled WGS sequence"/>
</dbReference>
<feature type="transmembrane region" description="Helical" evidence="1">
    <location>
        <begin position="75"/>
        <end position="103"/>
    </location>
</feature>
<reference evidence="3" key="1">
    <citation type="journal article" date="2019" name="Int. J. Syst. Evol. Microbiol.">
        <title>The Global Catalogue of Microorganisms (GCM) 10K type strain sequencing project: providing services to taxonomists for standard genome sequencing and annotation.</title>
        <authorList>
            <consortium name="The Broad Institute Genomics Platform"/>
            <consortium name="The Broad Institute Genome Sequencing Center for Infectious Disease"/>
            <person name="Wu L."/>
            <person name="Ma J."/>
        </authorList>
    </citation>
    <scope>NUCLEOTIDE SEQUENCE [LARGE SCALE GENOMIC DNA]</scope>
    <source>
        <strain evidence="3">CGMCC 1.12151</strain>
    </source>
</reference>
<dbReference type="EMBL" id="JBHSGL010000005">
    <property type="protein sequence ID" value="MFC4713625.1"/>
    <property type="molecule type" value="Genomic_DNA"/>
</dbReference>
<feature type="transmembrane region" description="Helical" evidence="1">
    <location>
        <begin position="7"/>
        <end position="31"/>
    </location>
</feature>
<feature type="transmembrane region" description="Helical" evidence="1">
    <location>
        <begin position="37"/>
        <end position="54"/>
    </location>
</feature>
<keyword evidence="1" id="KW-1133">Transmembrane helix</keyword>
<evidence type="ECO:0000256" key="1">
    <source>
        <dbReference type="SAM" id="Phobius"/>
    </source>
</evidence>
<sequence length="104" mass="11347">MSTFLELLRVAAIFIVFGSGGGMILTSFYSSDSGTEPYAWLGGIAVLLLIFVWYRNTLQFSGWHKLKAQDKLPRITTILLVSASMLLLVSPFIFSALSIAGAVE</sequence>
<evidence type="ECO:0000313" key="2">
    <source>
        <dbReference type="EMBL" id="MFC4713625.1"/>
    </source>
</evidence>
<evidence type="ECO:0000313" key="3">
    <source>
        <dbReference type="Proteomes" id="UP001595932"/>
    </source>
</evidence>
<comment type="caution">
    <text evidence="2">The sequence shown here is derived from an EMBL/GenBank/DDBJ whole genome shotgun (WGS) entry which is preliminary data.</text>
</comment>
<keyword evidence="1" id="KW-0472">Membrane</keyword>
<proteinExistence type="predicted"/>
<protein>
    <recommendedName>
        <fullName evidence="4">DUF202 domain-containing protein</fullName>
    </recommendedName>
</protein>